<accession>A0A9D1UY13</accession>
<reference evidence="2" key="2">
    <citation type="submission" date="2021-04" db="EMBL/GenBank/DDBJ databases">
        <authorList>
            <person name="Gilroy R."/>
        </authorList>
    </citation>
    <scope>NUCLEOTIDE SEQUENCE</scope>
    <source>
        <strain evidence="2">23274</strain>
    </source>
</reference>
<evidence type="ECO:0000313" key="3">
    <source>
        <dbReference type="Proteomes" id="UP000824202"/>
    </source>
</evidence>
<gene>
    <name evidence="2" type="ORF">H9863_00275</name>
</gene>
<proteinExistence type="predicted"/>
<comment type="caution">
    <text evidence="2">The sequence shown here is derived from an EMBL/GenBank/DDBJ whole genome shotgun (WGS) entry which is preliminary data.</text>
</comment>
<dbReference type="Proteomes" id="UP000824202">
    <property type="component" value="Unassembled WGS sequence"/>
</dbReference>
<organism evidence="2 3">
    <name type="scientific">Candidatus Odoribacter faecigallinarum</name>
    <dbReference type="NCBI Taxonomy" id="2838706"/>
    <lineage>
        <taxon>Bacteria</taxon>
        <taxon>Pseudomonadati</taxon>
        <taxon>Bacteroidota</taxon>
        <taxon>Bacteroidia</taxon>
        <taxon>Bacteroidales</taxon>
        <taxon>Odoribacteraceae</taxon>
        <taxon>Odoribacter</taxon>
    </lineage>
</organism>
<reference evidence="2" key="1">
    <citation type="journal article" date="2021" name="PeerJ">
        <title>Extensive microbial diversity within the chicken gut microbiome revealed by metagenomics and culture.</title>
        <authorList>
            <person name="Gilroy R."/>
            <person name="Ravi A."/>
            <person name="Getino M."/>
            <person name="Pursley I."/>
            <person name="Horton D.L."/>
            <person name="Alikhan N.F."/>
            <person name="Baker D."/>
            <person name="Gharbi K."/>
            <person name="Hall N."/>
            <person name="Watson M."/>
            <person name="Adriaenssens E.M."/>
            <person name="Foster-Nyarko E."/>
            <person name="Jarju S."/>
            <person name="Secka A."/>
            <person name="Antonio M."/>
            <person name="Oren A."/>
            <person name="Chaudhuri R.R."/>
            <person name="La Ragione R."/>
            <person name="Hildebrand F."/>
            <person name="Pallen M.J."/>
        </authorList>
    </citation>
    <scope>NUCLEOTIDE SEQUENCE</scope>
    <source>
        <strain evidence="2">23274</strain>
    </source>
</reference>
<name>A0A9D1UY13_9BACT</name>
<feature type="domain" description="DUF6850" evidence="1">
    <location>
        <begin position="76"/>
        <end position="546"/>
    </location>
</feature>
<dbReference type="Pfam" id="PF21012">
    <property type="entry name" value="DUF6850"/>
    <property type="match status" value="1"/>
</dbReference>
<evidence type="ECO:0000259" key="1">
    <source>
        <dbReference type="Pfam" id="PF21012"/>
    </source>
</evidence>
<dbReference type="InterPro" id="IPR049236">
    <property type="entry name" value="DUF6850"/>
</dbReference>
<sequence>MEKPRQGMVAGLSFYQERFEKIVMTMKRVFVTGFLLILTISFARAGKGTDTVEFKKHLFYQELNRLGNIRSAGTNPVGLSYNQIGRVTDASVGVGFGRGSFHAIDHADKRNDFSVKIDGLQRFGKLSLSGSFTYLNAKDYARRWNSTLYLTSTNPFLFCDSVPSDVSTEQFSLSAAAAYVLTKRVAAGLEVSYLTGSAADQTDPRPKTNAMRLYLKPGVEWKISQSHALGLAVQFGLFRSDMTNTIINTQESHTYFLMKGMGDYFVRTTNDLSSYPRDYKGSSWQAAMQWVVQPTGGMVANFLEISYSALKEDAVDGGSAYTFRGGDYRKKQLDLRERLDFGNEEKVRQHVVLQATYAMDEGFWYDQRRMVDTEHANLVYYEILAKSKVRESNYLDAGLDYQVDFLKDGMPDAMLKAGAVLQHARIKQYEMELFEQKYTLAHVVLEGNKRWWVGSCCFQASLAGAYRFGIGETAFAAVREDISAVYTAPAFAWQTADVAKVRGRVEFDVPLSFYGYRTGMGIFADVTGLWGEGGATRTFTNIGLNVRL</sequence>
<dbReference type="AlphaFoldDB" id="A0A9D1UY13"/>
<dbReference type="EMBL" id="DXFT01000005">
    <property type="protein sequence ID" value="HIX02541.1"/>
    <property type="molecule type" value="Genomic_DNA"/>
</dbReference>
<protein>
    <recommendedName>
        <fullName evidence="1">DUF6850 domain-containing protein</fullName>
    </recommendedName>
</protein>
<dbReference type="Gene3D" id="2.40.160.60">
    <property type="entry name" value="Outer membrane protein transport protein (OMPP1/FadL/TodX)"/>
    <property type="match status" value="1"/>
</dbReference>
<evidence type="ECO:0000313" key="2">
    <source>
        <dbReference type="EMBL" id="HIX02541.1"/>
    </source>
</evidence>